<dbReference type="AlphaFoldDB" id="A0A0C1F8S7"/>
<evidence type="ECO:0000313" key="3">
    <source>
        <dbReference type="Proteomes" id="UP000031473"/>
    </source>
</evidence>
<sequence length="139" mass="16138">DKLYYNEEKNQYICPMGQPMNKISSKNRKTKSGYAQASSLYQAQNCNGCPLRGTCHKSKGNRIIERNQNLERHKDRVRENLLSEIGKLKRRQRTADVEPVFAHIKSNRNFKRFTHIGIEKAELEFGLHALAHNLRKKSA</sequence>
<reference evidence="2 3" key="1">
    <citation type="submission" date="2014-10" db="EMBL/GenBank/DDBJ databases">
        <title>Kaistella jeonii genome.</title>
        <authorList>
            <person name="Clayton J.T."/>
            <person name="Newman J.D."/>
        </authorList>
    </citation>
    <scope>NUCLEOTIDE SEQUENCE [LARGE SCALE GENOMIC DNA]</scope>
    <source>
        <strain evidence="2 3">DSM 17048</strain>
    </source>
</reference>
<gene>
    <name evidence="2" type="ORF">OA86_02570</name>
</gene>
<comment type="caution">
    <text evidence="2">The sequence shown here is derived from an EMBL/GenBank/DDBJ whole genome shotgun (WGS) entry which is preliminary data.</text>
</comment>
<dbReference type="InterPro" id="IPR025668">
    <property type="entry name" value="Tnp_DDE_dom"/>
</dbReference>
<dbReference type="PANTHER" id="PTHR33408">
    <property type="entry name" value="TRANSPOSASE"/>
    <property type="match status" value="1"/>
</dbReference>
<name>A0A0C1F8S7_9FLAO</name>
<feature type="non-terminal residue" evidence="2">
    <location>
        <position position="1"/>
    </location>
</feature>
<dbReference type="PANTHER" id="PTHR33408:SF2">
    <property type="entry name" value="TRANSPOSASE DDE DOMAIN-CONTAINING PROTEIN"/>
    <property type="match status" value="1"/>
</dbReference>
<dbReference type="Proteomes" id="UP000031473">
    <property type="component" value="Unassembled WGS sequence"/>
</dbReference>
<proteinExistence type="predicted"/>
<evidence type="ECO:0000259" key="1">
    <source>
        <dbReference type="Pfam" id="PF13751"/>
    </source>
</evidence>
<dbReference type="Pfam" id="PF13751">
    <property type="entry name" value="DDE_Tnp_1_6"/>
    <property type="match status" value="1"/>
</dbReference>
<protein>
    <submittedName>
        <fullName evidence="2">Transposase</fullName>
    </submittedName>
</protein>
<accession>A0A0C1F8S7</accession>
<keyword evidence="3" id="KW-1185">Reference proteome</keyword>
<feature type="domain" description="Transposase DDE" evidence="1">
    <location>
        <begin position="13"/>
        <end position="136"/>
    </location>
</feature>
<dbReference type="EMBL" id="JSYL01000002">
    <property type="protein sequence ID" value="KIA89542.1"/>
    <property type="molecule type" value="Genomic_DNA"/>
</dbReference>
<evidence type="ECO:0000313" key="2">
    <source>
        <dbReference type="EMBL" id="KIA89542.1"/>
    </source>
</evidence>
<organism evidence="2 3">
    <name type="scientific">Kaistella jeonii</name>
    <dbReference type="NCBI Taxonomy" id="266749"/>
    <lineage>
        <taxon>Bacteria</taxon>
        <taxon>Pseudomonadati</taxon>
        <taxon>Bacteroidota</taxon>
        <taxon>Flavobacteriia</taxon>
        <taxon>Flavobacteriales</taxon>
        <taxon>Weeksellaceae</taxon>
        <taxon>Chryseobacterium group</taxon>
        <taxon>Kaistella</taxon>
    </lineage>
</organism>
<dbReference type="RefSeq" id="WP_039348457.1">
    <property type="nucleotide sequence ID" value="NZ_JSYL01000002.1"/>
</dbReference>